<dbReference type="PANTHER" id="PTHR33693:SF9">
    <property type="entry name" value="TYPE-4 URACIL-DNA GLYCOSYLASE"/>
    <property type="match status" value="1"/>
</dbReference>
<keyword evidence="12" id="KW-1185">Reference proteome</keyword>
<keyword evidence="5" id="KW-0227">DNA damage</keyword>
<dbReference type="AlphaFoldDB" id="A0A4R2I7L6"/>
<dbReference type="GO" id="GO:0097506">
    <property type="term" value="F:deaminated base DNA N-glycosylase activity"/>
    <property type="evidence" value="ECO:0007669"/>
    <property type="project" value="UniProtKB-ARBA"/>
</dbReference>
<evidence type="ECO:0000256" key="4">
    <source>
        <dbReference type="ARBA" id="ARBA00022723"/>
    </source>
</evidence>
<dbReference type="CDD" id="cd10030">
    <property type="entry name" value="UDG-F4_TTUDGA_SPO1dp_like"/>
    <property type="match status" value="1"/>
</dbReference>
<dbReference type="InterPro" id="IPR005122">
    <property type="entry name" value="Uracil-DNA_glycosylase-like"/>
</dbReference>
<evidence type="ECO:0000256" key="8">
    <source>
        <dbReference type="ARBA" id="ARBA00023014"/>
    </source>
</evidence>
<reference evidence="11 12" key="1">
    <citation type="journal article" date="2015" name="Stand. Genomic Sci.">
        <title>Genomic Encyclopedia of Bacterial and Archaeal Type Strains, Phase III: the genomes of soil and plant-associated and newly described type strains.</title>
        <authorList>
            <person name="Whitman W.B."/>
            <person name="Woyke T."/>
            <person name="Klenk H.P."/>
            <person name="Zhou Y."/>
            <person name="Lilburn T.G."/>
            <person name="Beck B.J."/>
            <person name="De Vos P."/>
            <person name="Vandamme P."/>
            <person name="Eisen J.A."/>
            <person name="Garrity G."/>
            <person name="Hugenholtz P."/>
            <person name="Kyrpides N.C."/>
        </authorList>
    </citation>
    <scope>NUCLEOTIDE SEQUENCE [LARGE SCALE GENOMIC DNA]</scope>
    <source>
        <strain evidence="11 12">A3</strain>
    </source>
</reference>
<keyword evidence="6" id="KW-0378">Hydrolase</keyword>
<name>A0A4R2I7L6_9GAMM</name>
<dbReference type="GO" id="GO:0051539">
    <property type="term" value="F:4 iron, 4 sulfur cluster binding"/>
    <property type="evidence" value="ECO:0007669"/>
    <property type="project" value="UniProtKB-KW"/>
</dbReference>
<gene>
    <name evidence="11" type="ORF">EV148_106147</name>
</gene>
<keyword evidence="8" id="KW-0411">Iron-sulfur</keyword>
<evidence type="ECO:0000256" key="3">
    <source>
        <dbReference type="ARBA" id="ARBA00022485"/>
    </source>
</evidence>
<evidence type="ECO:0000313" key="11">
    <source>
        <dbReference type="EMBL" id="TCO39992.1"/>
    </source>
</evidence>
<evidence type="ECO:0000256" key="2">
    <source>
        <dbReference type="ARBA" id="ARBA00019403"/>
    </source>
</evidence>
<dbReference type="GO" id="GO:0006281">
    <property type="term" value="P:DNA repair"/>
    <property type="evidence" value="ECO:0007669"/>
    <property type="project" value="UniProtKB-KW"/>
</dbReference>
<accession>A0A4R2I7L6</accession>
<dbReference type="SUPFAM" id="SSF52141">
    <property type="entry name" value="Uracil-DNA glycosylase-like"/>
    <property type="match status" value="1"/>
</dbReference>
<keyword evidence="7" id="KW-0408">Iron</keyword>
<sequence>MPTRKPPPLATLRRSARACRACDLWRPATQTVFGEGPGDARIVVIGEQAGDKEDLEGRPFVGPAGHLLDVVLEDVGIDRSSAYVTNVVKHFKFELRGKRRLHKRANAAEVAACLQWLDRELARIRPRIVVCLGSLAAKVVLGSGFRLMQRRGEWIERGEGQWAIATVHPAYVLRARIGARGEEEFARFRADLMKLRHPPA</sequence>
<organism evidence="11 12">
    <name type="scientific">Dokdonella fugitiva</name>
    <dbReference type="NCBI Taxonomy" id="328517"/>
    <lineage>
        <taxon>Bacteria</taxon>
        <taxon>Pseudomonadati</taxon>
        <taxon>Pseudomonadota</taxon>
        <taxon>Gammaproteobacteria</taxon>
        <taxon>Lysobacterales</taxon>
        <taxon>Rhodanobacteraceae</taxon>
        <taxon>Dokdonella</taxon>
    </lineage>
</organism>
<dbReference type="PANTHER" id="PTHR33693">
    <property type="entry name" value="TYPE-5 URACIL-DNA GLYCOSYLASE"/>
    <property type="match status" value="1"/>
</dbReference>
<dbReference type="InterPro" id="IPR036895">
    <property type="entry name" value="Uracil-DNA_glycosylase-like_sf"/>
</dbReference>
<dbReference type="Pfam" id="PF03167">
    <property type="entry name" value="UDG"/>
    <property type="match status" value="1"/>
</dbReference>
<proteinExistence type="inferred from homology"/>
<comment type="similarity">
    <text evidence="1">Belongs to the uracil-DNA glycosylase (UDG) superfamily. Type 4 (UDGa) family.</text>
</comment>
<evidence type="ECO:0000256" key="7">
    <source>
        <dbReference type="ARBA" id="ARBA00023004"/>
    </source>
</evidence>
<feature type="domain" description="Uracil-DNA glycosylase-like" evidence="10">
    <location>
        <begin position="33"/>
        <end position="192"/>
    </location>
</feature>
<dbReference type="Gene3D" id="3.40.470.10">
    <property type="entry name" value="Uracil-DNA glycosylase-like domain"/>
    <property type="match status" value="1"/>
</dbReference>
<protein>
    <recommendedName>
        <fullName evidence="2">Type-4 uracil-DNA glycosylase</fullName>
    </recommendedName>
</protein>
<evidence type="ECO:0000256" key="6">
    <source>
        <dbReference type="ARBA" id="ARBA00022801"/>
    </source>
</evidence>
<keyword evidence="3" id="KW-0004">4Fe-4S</keyword>
<evidence type="ECO:0000256" key="5">
    <source>
        <dbReference type="ARBA" id="ARBA00022763"/>
    </source>
</evidence>
<evidence type="ECO:0000313" key="12">
    <source>
        <dbReference type="Proteomes" id="UP000294862"/>
    </source>
</evidence>
<dbReference type="NCBIfam" id="TIGR00758">
    <property type="entry name" value="UDG_fam4"/>
    <property type="match status" value="1"/>
</dbReference>
<dbReference type="GO" id="GO:0046872">
    <property type="term" value="F:metal ion binding"/>
    <property type="evidence" value="ECO:0007669"/>
    <property type="project" value="UniProtKB-KW"/>
</dbReference>
<dbReference type="InterPro" id="IPR051536">
    <property type="entry name" value="UDG_Type-4/5"/>
</dbReference>
<evidence type="ECO:0000256" key="9">
    <source>
        <dbReference type="ARBA" id="ARBA00023204"/>
    </source>
</evidence>
<evidence type="ECO:0000256" key="1">
    <source>
        <dbReference type="ARBA" id="ARBA00006521"/>
    </source>
</evidence>
<keyword evidence="4" id="KW-0479">Metal-binding</keyword>
<keyword evidence="9" id="KW-0234">DNA repair</keyword>
<evidence type="ECO:0000259" key="10">
    <source>
        <dbReference type="SMART" id="SM00986"/>
    </source>
</evidence>
<dbReference type="EMBL" id="SLWQ01000006">
    <property type="protein sequence ID" value="TCO39992.1"/>
    <property type="molecule type" value="Genomic_DNA"/>
</dbReference>
<dbReference type="SMART" id="SM00987">
    <property type="entry name" value="UreE_C"/>
    <property type="match status" value="1"/>
</dbReference>
<dbReference type="NCBIfam" id="TIGR03914">
    <property type="entry name" value="UDG_fam_dom"/>
    <property type="match status" value="1"/>
</dbReference>
<dbReference type="Proteomes" id="UP000294862">
    <property type="component" value="Unassembled WGS sequence"/>
</dbReference>
<comment type="caution">
    <text evidence="11">The sequence shown here is derived from an EMBL/GenBank/DDBJ whole genome shotgun (WGS) entry which is preliminary data.</text>
</comment>
<dbReference type="SMART" id="SM00986">
    <property type="entry name" value="UDG"/>
    <property type="match status" value="1"/>
</dbReference>
<dbReference type="InterPro" id="IPR005273">
    <property type="entry name" value="Ura-DNA_glyco_family4"/>
</dbReference>